<accession>W4Q5K0</accession>
<sequence>MFSRGKFIFVVEKEKKLFITCQFKFFKKVVDFVVGVCYDIKVANNDKRVL</sequence>
<gene>
    <name evidence="1" type="ORF">JCM9140_2723</name>
</gene>
<evidence type="ECO:0000313" key="1">
    <source>
        <dbReference type="EMBL" id="GAE26639.1"/>
    </source>
</evidence>
<protein>
    <submittedName>
        <fullName evidence="1">Uncharacterized protein</fullName>
    </submittedName>
</protein>
<dbReference type="EMBL" id="BAUT01000028">
    <property type="protein sequence ID" value="GAE26639.1"/>
    <property type="molecule type" value="Genomic_DNA"/>
</dbReference>
<organism evidence="1 2">
    <name type="scientific">Halalkalibacter wakoensis JCM 9140</name>
    <dbReference type="NCBI Taxonomy" id="1236970"/>
    <lineage>
        <taxon>Bacteria</taxon>
        <taxon>Bacillati</taxon>
        <taxon>Bacillota</taxon>
        <taxon>Bacilli</taxon>
        <taxon>Bacillales</taxon>
        <taxon>Bacillaceae</taxon>
        <taxon>Halalkalibacter</taxon>
    </lineage>
</organism>
<comment type="caution">
    <text evidence="1">The sequence shown here is derived from an EMBL/GenBank/DDBJ whole genome shotgun (WGS) entry which is preliminary data.</text>
</comment>
<name>W4Q5K0_9BACI</name>
<reference evidence="1" key="1">
    <citation type="journal article" date="2014" name="Genome Announc.">
        <title>Draft Genome Sequences of Three Alkaliphilic Bacillus Strains, Bacillus wakoensis JCM 9140T, Bacillus akibai JCM 9157T, and Bacillus hemicellulosilyticus JCM 9152T.</title>
        <authorList>
            <person name="Yuki M."/>
            <person name="Oshima K."/>
            <person name="Suda W."/>
            <person name="Oshida Y."/>
            <person name="Kitamura K."/>
            <person name="Iida T."/>
            <person name="Hattori M."/>
            <person name="Ohkuma M."/>
        </authorList>
    </citation>
    <scope>NUCLEOTIDE SEQUENCE [LARGE SCALE GENOMIC DNA]</scope>
    <source>
        <strain evidence="1">JCM 9140</strain>
    </source>
</reference>
<dbReference type="Proteomes" id="UP000018890">
    <property type="component" value="Unassembled WGS sequence"/>
</dbReference>
<keyword evidence="2" id="KW-1185">Reference proteome</keyword>
<proteinExistence type="predicted"/>
<dbReference type="AlphaFoldDB" id="W4Q5K0"/>
<evidence type="ECO:0000313" key="2">
    <source>
        <dbReference type="Proteomes" id="UP000018890"/>
    </source>
</evidence>